<dbReference type="InterPro" id="IPR016327">
    <property type="entry name" value="Alpha-defensin"/>
</dbReference>
<proteinExistence type="inferred from homology"/>
<feature type="domain" description="Mammalian defensins" evidence="11">
    <location>
        <begin position="71"/>
        <end position="99"/>
    </location>
</feature>
<dbReference type="InterPro" id="IPR002366">
    <property type="entry name" value="Alpha-defensin_N"/>
</dbReference>
<dbReference type="GO" id="GO:0005615">
    <property type="term" value="C:extracellular space"/>
    <property type="evidence" value="ECO:0007669"/>
    <property type="project" value="InterPro"/>
</dbReference>
<protein>
    <recommendedName>
        <fullName evidence="11">Mammalian defensins domain-containing protein</fullName>
    </recommendedName>
</protein>
<dbReference type="GO" id="GO:0050830">
    <property type="term" value="P:defense response to Gram-positive bacterium"/>
    <property type="evidence" value="ECO:0007669"/>
    <property type="project" value="TreeGrafter"/>
</dbReference>
<comment type="similarity">
    <text evidence="2">Belongs to the alpha-defensin family.</text>
</comment>
<evidence type="ECO:0000256" key="6">
    <source>
        <dbReference type="ARBA" id="ARBA00022729"/>
    </source>
</evidence>
<dbReference type="GO" id="GO:0019731">
    <property type="term" value="P:antibacterial humoral response"/>
    <property type="evidence" value="ECO:0007669"/>
    <property type="project" value="TreeGrafter"/>
</dbReference>
<dbReference type="GO" id="GO:0002227">
    <property type="term" value="P:innate immune response in mucosa"/>
    <property type="evidence" value="ECO:0007669"/>
    <property type="project" value="TreeGrafter"/>
</dbReference>
<evidence type="ECO:0000256" key="1">
    <source>
        <dbReference type="ARBA" id="ARBA00004613"/>
    </source>
</evidence>
<dbReference type="AlphaFoldDB" id="A0AAW0J858"/>
<accession>A0AAW0J858</accession>
<dbReference type="InterPro" id="IPR006080">
    <property type="entry name" value="Beta/alpha-defensin_C"/>
</dbReference>
<keyword evidence="13" id="KW-1185">Reference proteome</keyword>
<dbReference type="GO" id="GO:0031640">
    <property type="term" value="P:killing of cells of another organism"/>
    <property type="evidence" value="ECO:0007669"/>
    <property type="project" value="UniProtKB-KW"/>
</dbReference>
<dbReference type="SMART" id="SM00048">
    <property type="entry name" value="DEFSN"/>
    <property type="match status" value="1"/>
</dbReference>
<keyword evidence="7" id="KW-0211">Defensin</keyword>
<dbReference type="Proteomes" id="UP001488838">
    <property type="component" value="Unassembled WGS sequence"/>
</dbReference>
<keyword evidence="3" id="KW-0964">Secreted</keyword>
<dbReference type="GO" id="GO:0061844">
    <property type="term" value="P:antimicrobial humoral immune response mediated by antimicrobial peptide"/>
    <property type="evidence" value="ECO:0007669"/>
    <property type="project" value="TreeGrafter"/>
</dbReference>
<dbReference type="GO" id="GO:0050832">
    <property type="term" value="P:defense response to fungus"/>
    <property type="evidence" value="ECO:0007669"/>
    <property type="project" value="UniProtKB-KW"/>
</dbReference>
<evidence type="ECO:0000313" key="12">
    <source>
        <dbReference type="EMBL" id="KAK7822962.1"/>
    </source>
</evidence>
<feature type="chain" id="PRO_5043698919" description="Mammalian defensins domain-containing protein" evidence="10">
    <location>
        <begin position="26"/>
        <end position="101"/>
    </location>
</feature>
<evidence type="ECO:0000256" key="4">
    <source>
        <dbReference type="ARBA" id="ARBA00022529"/>
    </source>
</evidence>
<dbReference type="GO" id="GO:0031012">
    <property type="term" value="C:extracellular matrix"/>
    <property type="evidence" value="ECO:0007669"/>
    <property type="project" value="TreeGrafter"/>
</dbReference>
<dbReference type="GO" id="GO:0051673">
    <property type="term" value="P:disruption of plasma membrane integrity in another organism"/>
    <property type="evidence" value="ECO:0007669"/>
    <property type="project" value="TreeGrafter"/>
</dbReference>
<dbReference type="GO" id="GO:0050829">
    <property type="term" value="P:defense response to Gram-negative bacterium"/>
    <property type="evidence" value="ECO:0007669"/>
    <property type="project" value="TreeGrafter"/>
</dbReference>
<dbReference type="GO" id="GO:0071222">
    <property type="term" value="P:cellular response to lipopolysaccharide"/>
    <property type="evidence" value="ECO:0007669"/>
    <property type="project" value="TreeGrafter"/>
</dbReference>
<evidence type="ECO:0000256" key="7">
    <source>
        <dbReference type="ARBA" id="ARBA00022940"/>
    </source>
</evidence>
<gene>
    <name evidence="12" type="ORF">U0070_025779</name>
</gene>
<keyword evidence="9" id="KW-1015">Disulfide bond</keyword>
<dbReference type="InterPro" id="IPR006081">
    <property type="entry name" value="Alpha-defensin_C"/>
</dbReference>
<keyword evidence="6 10" id="KW-0732">Signal</keyword>
<comment type="caution">
    <text evidence="12">The sequence shown here is derived from an EMBL/GenBank/DDBJ whole genome shotgun (WGS) entry which is preliminary data.</text>
</comment>
<comment type="subcellular location">
    <subcellularLocation>
        <location evidence="1">Secreted</location>
    </subcellularLocation>
</comment>
<dbReference type="PIRSF" id="PIRSF001875">
    <property type="entry name" value="Alpha-defensin"/>
    <property type="match status" value="1"/>
</dbReference>
<dbReference type="PANTHER" id="PTHR11876:SF31">
    <property type="entry name" value="DEFENSIN ALPHA 10-RELATED"/>
    <property type="match status" value="1"/>
</dbReference>
<reference evidence="12 13" key="1">
    <citation type="journal article" date="2023" name="bioRxiv">
        <title>Conserved and derived expression patterns and positive selection on dental genes reveal complex evolutionary context of ever-growing rodent molars.</title>
        <authorList>
            <person name="Calamari Z.T."/>
            <person name="Song A."/>
            <person name="Cohen E."/>
            <person name="Akter M."/>
            <person name="Roy R.D."/>
            <person name="Hallikas O."/>
            <person name="Christensen M.M."/>
            <person name="Li P."/>
            <person name="Marangoni P."/>
            <person name="Jernvall J."/>
            <person name="Klein O.D."/>
        </authorList>
    </citation>
    <scope>NUCLEOTIDE SEQUENCE [LARGE SCALE GENOMIC DNA]</scope>
    <source>
        <strain evidence="12">V071</strain>
    </source>
</reference>
<evidence type="ECO:0000256" key="9">
    <source>
        <dbReference type="ARBA" id="ARBA00023157"/>
    </source>
</evidence>
<dbReference type="SUPFAM" id="SSF57392">
    <property type="entry name" value="Defensin-like"/>
    <property type="match status" value="1"/>
</dbReference>
<evidence type="ECO:0000256" key="3">
    <source>
        <dbReference type="ARBA" id="ARBA00022525"/>
    </source>
</evidence>
<evidence type="ECO:0000256" key="10">
    <source>
        <dbReference type="SAM" id="SignalP"/>
    </source>
</evidence>
<sequence>MKKPMAMRTLILLIALLLLAMQTQAEPLLGRAEEALDQEQLGDDDQNISISLGGEESTALLDADVRSEVTCYCRRGGCRFPERLVGACRYRNIVYRLCCRR</sequence>
<evidence type="ECO:0000256" key="8">
    <source>
        <dbReference type="ARBA" id="ARBA00023022"/>
    </source>
</evidence>
<evidence type="ECO:0000256" key="2">
    <source>
        <dbReference type="ARBA" id="ARBA00006519"/>
    </source>
</evidence>
<organism evidence="12 13">
    <name type="scientific">Myodes glareolus</name>
    <name type="common">Bank vole</name>
    <name type="synonym">Clethrionomys glareolus</name>
    <dbReference type="NCBI Taxonomy" id="447135"/>
    <lineage>
        <taxon>Eukaryota</taxon>
        <taxon>Metazoa</taxon>
        <taxon>Chordata</taxon>
        <taxon>Craniata</taxon>
        <taxon>Vertebrata</taxon>
        <taxon>Euteleostomi</taxon>
        <taxon>Mammalia</taxon>
        <taxon>Eutheria</taxon>
        <taxon>Euarchontoglires</taxon>
        <taxon>Glires</taxon>
        <taxon>Rodentia</taxon>
        <taxon>Myomorpha</taxon>
        <taxon>Muroidea</taxon>
        <taxon>Cricetidae</taxon>
        <taxon>Arvicolinae</taxon>
        <taxon>Myodes</taxon>
    </lineage>
</organism>
<dbReference type="EMBL" id="JBBHLL010000055">
    <property type="protein sequence ID" value="KAK7822962.1"/>
    <property type="molecule type" value="Genomic_DNA"/>
</dbReference>
<evidence type="ECO:0000313" key="13">
    <source>
        <dbReference type="Proteomes" id="UP001488838"/>
    </source>
</evidence>
<keyword evidence="4" id="KW-0929">Antimicrobial</keyword>
<dbReference type="PROSITE" id="PS00269">
    <property type="entry name" value="DEFENSIN"/>
    <property type="match status" value="1"/>
</dbReference>
<evidence type="ECO:0000259" key="11">
    <source>
        <dbReference type="PROSITE" id="PS00269"/>
    </source>
</evidence>
<dbReference type="Pfam" id="PF00879">
    <property type="entry name" value="Defensin_propep"/>
    <property type="match status" value="1"/>
</dbReference>
<dbReference type="Pfam" id="PF00323">
    <property type="entry name" value="Defensin_1"/>
    <property type="match status" value="1"/>
</dbReference>
<dbReference type="PANTHER" id="PTHR11876">
    <property type="entry name" value="ALPHA-DEFENSIN 1"/>
    <property type="match status" value="1"/>
</dbReference>
<feature type="signal peptide" evidence="10">
    <location>
        <begin position="1"/>
        <end position="25"/>
    </location>
</feature>
<evidence type="ECO:0000256" key="5">
    <source>
        <dbReference type="ARBA" id="ARBA00022577"/>
    </source>
</evidence>
<dbReference type="SMART" id="SM01418">
    <property type="entry name" value="Defensin_propep"/>
    <property type="match status" value="1"/>
</dbReference>
<keyword evidence="8" id="KW-0044">Antibiotic</keyword>
<name>A0AAW0J858_MYOGA</name>
<keyword evidence="5" id="KW-0295">Fungicide</keyword>